<name>A0ABS6BAI4_9NOCA</name>
<evidence type="ECO:0000259" key="1">
    <source>
        <dbReference type="Pfam" id="PF12867"/>
    </source>
</evidence>
<dbReference type="RefSeq" id="WP_215922487.1">
    <property type="nucleotide sequence ID" value="NZ_JAHKNI010000014.1"/>
</dbReference>
<dbReference type="Pfam" id="PF12867">
    <property type="entry name" value="DinB_2"/>
    <property type="match status" value="1"/>
</dbReference>
<sequence length="178" mass="21001">MAEPNTEREALSADLDRVRRDFHQLLDHTKPDEWRKPTQGTRWTNEQLLFHMVFGYMIVQKLLILARVSGHLPKPITHRYMSLLNAATGPFDAINYHGSCLAARVFNRNRMGAKLDRVIDSLQRSLNRLRDSDLQRGMPYPDRWDPYFHNYMTLADLFAYPGQHYNHHRKQLTLETIQ</sequence>
<dbReference type="InterPro" id="IPR024775">
    <property type="entry name" value="DinB-like"/>
</dbReference>
<organism evidence="2 3">
    <name type="scientific">Nocardia albiluteola</name>
    <dbReference type="NCBI Taxonomy" id="2842303"/>
    <lineage>
        <taxon>Bacteria</taxon>
        <taxon>Bacillati</taxon>
        <taxon>Actinomycetota</taxon>
        <taxon>Actinomycetes</taxon>
        <taxon>Mycobacteriales</taxon>
        <taxon>Nocardiaceae</taxon>
        <taxon>Nocardia</taxon>
    </lineage>
</organism>
<evidence type="ECO:0000313" key="3">
    <source>
        <dbReference type="Proteomes" id="UP000733379"/>
    </source>
</evidence>
<keyword evidence="3" id="KW-1185">Reference proteome</keyword>
<reference evidence="2 3" key="1">
    <citation type="submission" date="2021-06" db="EMBL/GenBank/DDBJ databases">
        <title>Actinomycetes sequencing.</title>
        <authorList>
            <person name="Shan Q."/>
        </authorList>
    </citation>
    <scope>NUCLEOTIDE SEQUENCE [LARGE SCALE GENOMIC DNA]</scope>
    <source>
        <strain evidence="2 3">NEAU-G5</strain>
    </source>
</reference>
<dbReference type="Gene3D" id="1.20.120.450">
    <property type="entry name" value="dinb family like domain"/>
    <property type="match status" value="1"/>
</dbReference>
<dbReference type="EMBL" id="JAHKNI010000014">
    <property type="protein sequence ID" value="MBU3066415.1"/>
    <property type="molecule type" value="Genomic_DNA"/>
</dbReference>
<dbReference type="Proteomes" id="UP000733379">
    <property type="component" value="Unassembled WGS sequence"/>
</dbReference>
<evidence type="ECO:0000313" key="2">
    <source>
        <dbReference type="EMBL" id="MBU3066415.1"/>
    </source>
</evidence>
<comment type="caution">
    <text evidence="2">The sequence shown here is derived from an EMBL/GenBank/DDBJ whole genome shotgun (WGS) entry which is preliminary data.</text>
</comment>
<proteinExistence type="predicted"/>
<protein>
    <submittedName>
        <fullName evidence="2">DinB family protein</fullName>
    </submittedName>
</protein>
<accession>A0ABS6BAI4</accession>
<dbReference type="SUPFAM" id="SSF109854">
    <property type="entry name" value="DinB/YfiT-like putative metalloenzymes"/>
    <property type="match status" value="1"/>
</dbReference>
<gene>
    <name evidence="2" type="ORF">KO481_33450</name>
</gene>
<feature type="domain" description="DinB-like" evidence="1">
    <location>
        <begin position="15"/>
        <end position="172"/>
    </location>
</feature>
<dbReference type="InterPro" id="IPR034660">
    <property type="entry name" value="DinB/YfiT-like"/>
</dbReference>